<evidence type="ECO:0000313" key="4">
    <source>
        <dbReference type="Proteomes" id="UP000827232"/>
    </source>
</evidence>
<feature type="compositionally biased region" description="Basic and acidic residues" evidence="1">
    <location>
        <begin position="151"/>
        <end position="160"/>
    </location>
</feature>
<dbReference type="SUPFAM" id="SSF46785">
    <property type="entry name" value="Winged helix' DNA-binding domain"/>
    <property type="match status" value="1"/>
</dbReference>
<dbReference type="InterPro" id="IPR036390">
    <property type="entry name" value="WH_DNA-bd_sf"/>
</dbReference>
<proteinExistence type="predicted"/>
<keyword evidence="4" id="KW-1185">Reference proteome</keyword>
<evidence type="ECO:0000256" key="1">
    <source>
        <dbReference type="SAM" id="MobiDB-lite"/>
    </source>
</evidence>
<dbReference type="InterPro" id="IPR013668">
    <property type="entry name" value="RNase_R_HTH_12"/>
</dbReference>
<dbReference type="Proteomes" id="UP000827232">
    <property type="component" value="Segment"/>
</dbReference>
<evidence type="ECO:0000259" key="2">
    <source>
        <dbReference type="Pfam" id="PF08461"/>
    </source>
</evidence>
<gene>
    <name evidence="3" type="ORF">HRTV-25_gp64</name>
</gene>
<protein>
    <recommendedName>
        <fullName evidence="2">Ribonuclease R winged-helix domain-containing protein</fullName>
    </recommendedName>
</protein>
<feature type="compositionally biased region" description="Acidic residues" evidence="1">
    <location>
        <begin position="495"/>
        <end position="506"/>
    </location>
</feature>
<feature type="region of interest" description="Disordered" evidence="1">
    <location>
        <begin position="484"/>
        <end position="515"/>
    </location>
</feature>
<accession>A0AAE9BXL4</accession>
<sequence>MKGAAIHLRTTTQPMSGLNPTVVESLVVNPDETEQPPSFFELLQLARDEGLVGEEDTLLTVTVAAVRGGLVILYGISRGGKDWVIERALKLFPPDYSYEWSSGSDSDTANYYDADRLNQYDVHYLGDLARMDENTEKIAKPWGEGKPARRKYTDMNRGEDDKVQVQKLEPPRTVFASIATDNRNFDLNDWPEFQKRAFMKGVDGSKSQTEAILRRKALEHADRVERNVSPVDAARIREYMGNIPVDDFNEHPNNKVVNAMSVNIIDQKPLPTEFAEARFDGDKLLGFIETVTLIRHVNRFTVDTGRGLKMLTTPTDVWYTMKILGENMVMSALNLTDEDQAILRYLRETNETPTKRDIQQDLRGAGYNIQSRDVERSLKSMIERGYVRVASDSGSANTYTLSEFASITTHKVGLDYSEVVEAAKEGVYEISGVPEEVADAYVSRYCEGNGLFAIDPYTGEEVDITEDNALQDAVNEATEDVADIFSDDPFYTGSDDGDDGDDEPETDAATQGTLA</sequence>
<dbReference type="EMBL" id="MZ334521">
    <property type="protein sequence ID" value="UBF22645.1"/>
    <property type="molecule type" value="Genomic_DNA"/>
</dbReference>
<reference evidence="3" key="1">
    <citation type="submission" date="2021-05" db="EMBL/GenBank/DDBJ databases">
        <title>Diversity, taxonomy and evolution of archaeal viruses of the class Caudoviricetes.</title>
        <authorList>
            <person name="Liu Y."/>
            <person name="Demina T.A."/>
            <person name="Roux S."/>
            <person name="Aiewsakun P."/>
            <person name="Kazlauskas D."/>
            <person name="Simmonds P."/>
            <person name="Prangishvili D."/>
            <person name="Oksanen H.M."/>
            <person name="Krupovic M."/>
        </authorList>
    </citation>
    <scope>NUCLEOTIDE SEQUENCE</scope>
    <source>
        <strain evidence="3">HRTV-25/14</strain>
    </source>
</reference>
<name>A0AAE9BXL4_9CAUD</name>
<dbReference type="Pfam" id="PF08461">
    <property type="entry name" value="WHD_RNase_R"/>
    <property type="match status" value="1"/>
</dbReference>
<evidence type="ECO:0000313" key="3">
    <source>
        <dbReference type="EMBL" id="UBF22645.1"/>
    </source>
</evidence>
<organism evidence="3 4">
    <name type="scientific">Halorubrum tailed virus 25</name>
    <dbReference type="NCBI Taxonomy" id="2878006"/>
    <lineage>
        <taxon>Viruses</taxon>
        <taxon>Duplodnaviria</taxon>
        <taxon>Heunggongvirae</taxon>
        <taxon>Uroviricota</taxon>
        <taxon>Caudoviricetes</taxon>
        <taxon>Thumleimavirales</taxon>
        <taxon>Hafunaviridae</taxon>
        <taxon>Laminvirus</taxon>
        <taxon>Laminvirus thailandense</taxon>
        <taxon>Laminvirus HRTV25</taxon>
    </lineage>
</organism>
<feature type="domain" description="Ribonuclease R winged-helix" evidence="2">
    <location>
        <begin position="341"/>
        <end position="394"/>
    </location>
</feature>
<feature type="region of interest" description="Disordered" evidence="1">
    <location>
        <begin position="140"/>
        <end position="160"/>
    </location>
</feature>